<dbReference type="HOGENOM" id="CLU_050673_0_0_3"/>
<feature type="region of interest" description="Disordered" evidence="1">
    <location>
        <begin position="293"/>
        <end position="319"/>
    </location>
</feature>
<dbReference type="Proteomes" id="UP000010471">
    <property type="component" value="Chromosome"/>
</dbReference>
<accession>K9WLK9</accession>
<dbReference type="RefSeq" id="WP_015185428.1">
    <property type="nucleotide sequence ID" value="NC_019738.1"/>
</dbReference>
<evidence type="ECO:0000256" key="1">
    <source>
        <dbReference type="SAM" id="MobiDB-lite"/>
    </source>
</evidence>
<proteinExistence type="predicted"/>
<name>K9WLK9_9CYAN</name>
<dbReference type="AlphaFoldDB" id="K9WLK9"/>
<dbReference type="eggNOG" id="COG1716">
    <property type="taxonomic scope" value="Bacteria"/>
</dbReference>
<protein>
    <submittedName>
        <fullName evidence="2">Uncharacterized protein</fullName>
    </submittedName>
</protein>
<gene>
    <name evidence="2" type="ORF">Mic7113_5668</name>
</gene>
<feature type="compositionally biased region" description="Basic residues" evidence="1">
    <location>
        <begin position="302"/>
        <end position="319"/>
    </location>
</feature>
<reference evidence="2 3" key="1">
    <citation type="submission" date="2012-06" db="EMBL/GenBank/DDBJ databases">
        <title>Finished chromosome of genome of Microcoleus sp. PCC 7113.</title>
        <authorList>
            <consortium name="US DOE Joint Genome Institute"/>
            <person name="Gugger M."/>
            <person name="Coursin T."/>
            <person name="Rippka R."/>
            <person name="Tandeau De Marsac N."/>
            <person name="Huntemann M."/>
            <person name="Wei C.-L."/>
            <person name="Han J."/>
            <person name="Detter J.C."/>
            <person name="Han C."/>
            <person name="Tapia R."/>
            <person name="Chen A."/>
            <person name="Kyrpides N."/>
            <person name="Mavromatis K."/>
            <person name="Markowitz V."/>
            <person name="Szeto E."/>
            <person name="Ivanova N."/>
            <person name="Pagani I."/>
            <person name="Pati A."/>
            <person name="Goodwin L."/>
            <person name="Nordberg H.P."/>
            <person name="Cantor M.N."/>
            <person name="Hua S.X."/>
            <person name="Woyke T."/>
            <person name="Kerfeld C.A."/>
        </authorList>
    </citation>
    <scope>NUCLEOTIDE SEQUENCE [LARGE SCALE GENOMIC DNA]</scope>
    <source>
        <strain evidence="2 3">PCC 7113</strain>
    </source>
</reference>
<dbReference type="STRING" id="1173027.Mic7113_5668"/>
<evidence type="ECO:0000313" key="3">
    <source>
        <dbReference type="Proteomes" id="UP000010471"/>
    </source>
</evidence>
<dbReference type="PATRIC" id="fig|1173027.3.peg.6285"/>
<keyword evidence="3" id="KW-1185">Reference proteome</keyword>
<evidence type="ECO:0000313" key="2">
    <source>
        <dbReference type="EMBL" id="AFZ21295.1"/>
    </source>
</evidence>
<sequence length="319" mass="35327">MSQSISKLVDNLPTNSMTVYMLRSLDFIVPGEWQNVVGFENTIRAVTGITDKHLIQDIGERAIALYNNPSEVYQQTLWLYQTVDRADSAIGAAALANKIGEKISFLGFLNQLTPKADTVQTIDLCLKLVVEAIAFCRLHGMPTNIDAFRASLANYHNESVIRMAALIAVDGLIPLGPNFILKAQSVLGQLNTAQLEGNPTFQNISSAIPGGTTAGKLGFINENFASVKGWMNNFVTSRNLTPEKIVVHLQQFMNVADSKLDYVAAFLDMSTNYYEHTGTQTVARNLILRAAQETKGKVKDKEKKKKDKDKDKDKKKRKD</sequence>
<organism evidence="2 3">
    <name type="scientific">Allocoleopsis franciscana PCC 7113</name>
    <dbReference type="NCBI Taxonomy" id="1173027"/>
    <lineage>
        <taxon>Bacteria</taxon>
        <taxon>Bacillati</taxon>
        <taxon>Cyanobacteriota</taxon>
        <taxon>Cyanophyceae</taxon>
        <taxon>Coleofasciculales</taxon>
        <taxon>Coleofasciculaceae</taxon>
        <taxon>Allocoleopsis</taxon>
        <taxon>Allocoleopsis franciscana</taxon>
    </lineage>
</organism>
<dbReference type="KEGG" id="mic:Mic7113_5668"/>
<dbReference type="EMBL" id="CP003630">
    <property type="protein sequence ID" value="AFZ21295.1"/>
    <property type="molecule type" value="Genomic_DNA"/>
</dbReference>